<proteinExistence type="predicted"/>
<gene>
    <name evidence="1" type="ORF">GCM10007898_42190</name>
</gene>
<keyword evidence="2" id="KW-1185">Reference proteome</keyword>
<evidence type="ECO:0000313" key="1">
    <source>
        <dbReference type="EMBL" id="GLQ90643.1"/>
    </source>
</evidence>
<protein>
    <recommendedName>
        <fullName evidence="3">Inovirus Gp2 family protein</fullName>
    </recommendedName>
</protein>
<accession>A0ABQ5XJD3</accession>
<evidence type="ECO:0008006" key="3">
    <source>
        <dbReference type="Google" id="ProtNLM"/>
    </source>
</evidence>
<comment type="caution">
    <text evidence="1">The sequence shown here is derived from an EMBL/GenBank/DDBJ whole genome shotgun (WGS) entry which is preliminary data.</text>
</comment>
<sequence>MDTQEYEQRQTTLQKAMRDWLLRGQANAFITLTFRSEDGVSFSYGEKAFGAFIHDLKCKLFGEKSKKRLFVVPVIEGYVLAKHEPNRTHIHILVKFPGDPLNYKEVVRRSWMASSRLSGDPLVYDPSNKQWFKDISDQELCRIETNYVLKTCAIDTEAILWKYVPKLDA</sequence>
<name>A0ABQ5XJD3_9GAMM</name>
<reference evidence="2" key="1">
    <citation type="journal article" date="2019" name="Int. J. Syst. Evol. Microbiol.">
        <title>The Global Catalogue of Microorganisms (GCM) 10K type strain sequencing project: providing services to taxonomists for standard genome sequencing and annotation.</title>
        <authorList>
            <consortium name="The Broad Institute Genomics Platform"/>
            <consortium name="The Broad Institute Genome Sequencing Center for Infectious Disease"/>
            <person name="Wu L."/>
            <person name="Ma J."/>
        </authorList>
    </citation>
    <scope>NUCLEOTIDE SEQUENCE [LARGE SCALE GENOMIC DNA]</scope>
    <source>
        <strain evidence="2">NBRC 111981</strain>
    </source>
</reference>
<evidence type="ECO:0000313" key="2">
    <source>
        <dbReference type="Proteomes" id="UP001156627"/>
    </source>
</evidence>
<organism evidence="1 2">
    <name type="scientific">Dyella flagellata</name>
    <dbReference type="NCBI Taxonomy" id="1867833"/>
    <lineage>
        <taxon>Bacteria</taxon>
        <taxon>Pseudomonadati</taxon>
        <taxon>Pseudomonadota</taxon>
        <taxon>Gammaproteobacteria</taxon>
        <taxon>Lysobacterales</taxon>
        <taxon>Rhodanobacteraceae</taxon>
        <taxon>Dyella</taxon>
    </lineage>
</organism>
<dbReference type="EMBL" id="BSOA01000050">
    <property type="protein sequence ID" value="GLQ90643.1"/>
    <property type="molecule type" value="Genomic_DNA"/>
</dbReference>
<dbReference type="RefSeq" id="WP_284334061.1">
    <property type="nucleotide sequence ID" value="NZ_BSOA01000050.1"/>
</dbReference>
<dbReference type="Proteomes" id="UP001156627">
    <property type="component" value="Unassembled WGS sequence"/>
</dbReference>